<reference evidence="5 6" key="1">
    <citation type="submission" date="2021-04" db="EMBL/GenBank/DDBJ databases">
        <title>Whole genome sequence of Jiella sp. KSK16Y-1.</title>
        <authorList>
            <person name="Tuo L."/>
        </authorList>
    </citation>
    <scope>NUCLEOTIDE SEQUENCE [LARGE SCALE GENOMIC DNA]</scope>
    <source>
        <strain evidence="5 6">KSK16Y-1</strain>
    </source>
</reference>
<gene>
    <name evidence="5" type="ORF">J6595_01495</name>
</gene>
<dbReference type="EMBL" id="JAGJCF010000001">
    <property type="protein sequence ID" value="MBP0614262.1"/>
    <property type="molecule type" value="Genomic_DNA"/>
</dbReference>
<evidence type="ECO:0000313" key="6">
    <source>
        <dbReference type="Proteomes" id="UP000678276"/>
    </source>
</evidence>
<keyword evidence="3" id="KW-1133">Transmembrane helix</keyword>
<dbReference type="EC" id="2.7.7.65" evidence="1"/>
<dbReference type="InterPro" id="IPR000160">
    <property type="entry name" value="GGDEF_dom"/>
</dbReference>
<dbReference type="RefSeq" id="WP_209592680.1">
    <property type="nucleotide sequence ID" value="NZ_JAGJCF010000001.1"/>
</dbReference>
<accession>A0ABS4BBY8</accession>
<dbReference type="PROSITE" id="PS50887">
    <property type="entry name" value="GGDEF"/>
    <property type="match status" value="1"/>
</dbReference>
<organism evidence="5 6">
    <name type="scientific">Jiella mangrovi</name>
    <dbReference type="NCBI Taxonomy" id="2821407"/>
    <lineage>
        <taxon>Bacteria</taxon>
        <taxon>Pseudomonadati</taxon>
        <taxon>Pseudomonadota</taxon>
        <taxon>Alphaproteobacteria</taxon>
        <taxon>Hyphomicrobiales</taxon>
        <taxon>Aurantimonadaceae</taxon>
        <taxon>Jiella</taxon>
    </lineage>
</organism>
<protein>
    <recommendedName>
        <fullName evidence="1">diguanylate cyclase</fullName>
        <ecNumber evidence="1">2.7.7.65</ecNumber>
    </recommendedName>
</protein>
<dbReference type="Gene3D" id="3.30.70.270">
    <property type="match status" value="1"/>
</dbReference>
<evidence type="ECO:0000256" key="2">
    <source>
        <dbReference type="ARBA" id="ARBA00034247"/>
    </source>
</evidence>
<dbReference type="SUPFAM" id="SSF55073">
    <property type="entry name" value="Nucleotide cyclase"/>
    <property type="match status" value="1"/>
</dbReference>
<dbReference type="Pfam" id="PF00990">
    <property type="entry name" value="GGDEF"/>
    <property type="match status" value="1"/>
</dbReference>
<name>A0ABS4BBY8_9HYPH</name>
<evidence type="ECO:0000256" key="1">
    <source>
        <dbReference type="ARBA" id="ARBA00012528"/>
    </source>
</evidence>
<sequence length="392" mass="43034">MSRRWWNAIRGLDRATTSLLLATAALALFAVVTSLQIQRSQRQIVEVSHYDLAYVYTRTQIEVLRLQSAISDALLRGTSARAPKLRWAIVKSRVSTIPISFGPIDVPEAVVARRNLDRTLDTIEPLIATMTSKDALEAMQRLDRCVQEFTRLTAIANIRQTQIFAREQEVLSRAMFWLSANLLLLCLIGFALLTLIFQRKNHLRQAALTDVLTGLPNRAAIQIFRPSKGWPAAMALALVDVDRFKQVNDRLGHAAGDKLLRQLADTMRAQMGDTAFAARLGGDEFVLIFTGSDARQTAQGRCAAIERAFRRRVAATQFADVTLSIGIAEGAVACAADITALMNRADDAMYVSKRDGGDGQSLFAHGKRRDGAREECAPADDGSLVVGGHLAC</sequence>
<dbReference type="InterPro" id="IPR029787">
    <property type="entry name" value="Nucleotide_cyclase"/>
</dbReference>
<evidence type="ECO:0000256" key="3">
    <source>
        <dbReference type="SAM" id="Phobius"/>
    </source>
</evidence>
<feature type="domain" description="GGDEF" evidence="4">
    <location>
        <begin position="232"/>
        <end position="365"/>
    </location>
</feature>
<keyword evidence="3" id="KW-0472">Membrane</keyword>
<dbReference type="NCBIfam" id="TIGR00254">
    <property type="entry name" value="GGDEF"/>
    <property type="match status" value="1"/>
</dbReference>
<dbReference type="PANTHER" id="PTHR45138:SF9">
    <property type="entry name" value="DIGUANYLATE CYCLASE DGCM-RELATED"/>
    <property type="match status" value="1"/>
</dbReference>
<comment type="catalytic activity">
    <reaction evidence="2">
        <text>2 GTP = 3',3'-c-di-GMP + 2 diphosphate</text>
        <dbReference type="Rhea" id="RHEA:24898"/>
        <dbReference type="ChEBI" id="CHEBI:33019"/>
        <dbReference type="ChEBI" id="CHEBI:37565"/>
        <dbReference type="ChEBI" id="CHEBI:58805"/>
        <dbReference type="EC" id="2.7.7.65"/>
    </reaction>
</comment>
<dbReference type="SMART" id="SM00267">
    <property type="entry name" value="GGDEF"/>
    <property type="match status" value="1"/>
</dbReference>
<dbReference type="CDD" id="cd01949">
    <property type="entry name" value="GGDEF"/>
    <property type="match status" value="1"/>
</dbReference>
<evidence type="ECO:0000313" key="5">
    <source>
        <dbReference type="EMBL" id="MBP0614262.1"/>
    </source>
</evidence>
<evidence type="ECO:0000259" key="4">
    <source>
        <dbReference type="PROSITE" id="PS50887"/>
    </source>
</evidence>
<keyword evidence="3" id="KW-0812">Transmembrane</keyword>
<proteinExistence type="predicted"/>
<keyword evidence="6" id="KW-1185">Reference proteome</keyword>
<dbReference type="InterPro" id="IPR043128">
    <property type="entry name" value="Rev_trsase/Diguanyl_cyclase"/>
</dbReference>
<dbReference type="InterPro" id="IPR050469">
    <property type="entry name" value="Diguanylate_Cyclase"/>
</dbReference>
<dbReference type="PANTHER" id="PTHR45138">
    <property type="entry name" value="REGULATORY COMPONENTS OF SENSORY TRANSDUCTION SYSTEM"/>
    <property type="match status" value="1"/>
</dbReference>
<dbReference type="Proteomes" id="UP000678276">
    <property type="component" value="Unassembled WGS sequence"/>
</dbReference>
<comment type="caution">
    <text evidence="5">The sequence shown here is derived from an EMBL/GenBank/DDBJ whole genome shotgun (WGS) entry which is preliminary data.</text>
</comment>
<feature type="transmembrane region" description="Helical" evidence="3">
    <location>
        <begin position="174"/>
        <end position="197"/>
    </location>
</feature>